<dbReference type="PANTHER" id="PTHR43804:SF7">
    <property type="entry name" value="LD18447P"/>
    <property type="match status" value="1"/>
</dbReference>
<evidence type="ECO:0000256" key="7">
    <source>
        <dbReference type="SAM" id="Coils"/>
    </source>
</evidence>
<evidence type="ECO:0000313" key="10">
    <source>
        <dbReference type="Proteomes" id="UP000178323"/>
    </source>
</evidence>
<comment type="function">
    <text evidence="1 5">Peptide chain release factor 1 directs the termination of translation in response to the peptide chain termination codons UAG and UAA.</text>
</comment>
<evidence type="ECO:0000256" key="6">
    <source>
        <dbReference type="NCBIfam" id="TIGR00019"/>
    </source>
</evidence>
<dbReference type="EMBL" id="MFFS01000036">
    <property type="protein sequence ID" value="OGF22205.1"/>
    <property type="molecule type" value="Genomic_DNA"/>
</dbReference>
<dbReference type="GO" id="GO:0005737">
    <property type="term" value="C:cytoplasm"/>
    <property type="evidence" value="ECO:0007669"/>
    <property type="project" value="UniProtKB-SubCell"/>
</dbReference>
<dbReference type="Proteomes" id="UP000178323">
    <property type="component" value="Unassembled WGS sequence"/>
</dbReference>
<sequence>MDINYLKIKERFTEIEKDLADPSLINDKGKYVKISQEYTEIKEAALKIQELGKVENDITENESVLKESEDEELKTLAAEEMEELKNKKSQLEEEIVAMLKPQDPRDKKNVIMEIRGGAGGDESALFAADLFRMYSMYAEKKGWKIKILSSNRIGIGGFKEVIVEVAGKDVYGDLKYEGGVHRVQRIPETEKSGRIHTSTATVAVMPEAQEVDLEINPSDLRIDTFCAGGHGGQSVNTTYSAVRITHIPTNTVVSCQDERSQVQNRAKAMLVLRSRLMALKEEKRQEEEGATRKSQVGAGMRSEKIRTYNFPQDRLTDHRIGVSWHNLAKVMDGGIEDMIEEVRNKIEIGN</sequence>
<feature type="modified residue" description="N5-methylglutamine" evidence="5">
    <location>
        <position position="233"/>
    </location>
</feature>
<keyword evidence="7" id="KW-0175">Coiled coil</keyword>
<reference evidence="9 10" key="1">
    <citation type="journal article" date="2016" name="Nat. Commun.">
        <title>Thousands of microbial genomes shed light on interconnected biogeochemical processes in an aquifer system.</title>
        <authorList>
            <person name="Anantharaman K."/>
            <person name="Brown C.T."/>
            <person name="Hug L.A."/>
            <person name="Sharon I."/>
            <person name="Castelle C.J."/>
            <person name="Probst A.J."/>
            <person name="Thomas B.C."/>
            <person name="Singh A."/>
            <person name="Wilkins M.J."/>
            <person name="Karaoz U."/>
            <person name="Brodie E.L."/>
            <person name="Williams K.H."/>
            <person name="Hubbard S.S."/>
            <person name="Banfield J.F."/>
        </authorList>
    </citation>
    <scope>NUCLEOTIDE SEQUENCE [LARGE SCALE GENOMIC DNA]</scope>
</reference>
<keyword evidence="4 5" id="KW-0648">Protein biosynthesis</keyword>
<dbReference type="GO" id="GO:0016149">
    <property type="term" value="F:translation release factor activity, codon specific"/>
    <property type="evidence" value="ECO:0007669"/>
    <property type="project" value="UniProtKB-UniRule"/>
</dbReference>
<dbReference type="Gene3D" id="3.30.70.1660">
    <property type="match status" value="1"/>
</dbReference>
<dbReference type="PANTHER" id="PTHR43804">
    <property type="entry name" value="LD18447P"/>
    <property type="match status" value="1"/>
</dbReference>
<dbReference type="InterPro" id="IPR004373">
    <property type="entry name" value="RF-1"/>
</dbReference>
<feature type="coiled-coil region" evidence="7">
    <location>
        <begin position="51"/>
        <end position="101"/>
    </location>
</feature>
<dbReference type="InterPro" id="IPR045853">
    <property type="entry name" value="Pep_chain_release_fac_I_sf"/>
</dbReference>
<evidence type="ECO:0000259" key="8">
    <source>
        <dbReference type="SMART" id="SM00937"/>
    </source>
</evidence>
<evidence type="ECO:0000256" key="1">
    <source>
        <dbReference type="ARBA" id="ARBA00002986"/>
    </source>
</evidence>
<comment type="PTM">
    <text evidence="5">Methylated by PrmC. Methylation increases the termination efficiency of RF1.</text>
</comment>
<dbReference type="NCBIfam" id="TIGR00019">
    <property type="entry name" value="prfA"/>
    <property type="match status" value="1"/>
</dbReference>
<evidence type="ECO:0000313" key="9">
    <source>
        <dbReference type="EMBL" id="OGF22205.1"/>
    </source>
</evidence>
<dbReference type="STRING" id="1797985.A2Y83_01440"/>
<evidence type="ECO:0000256" key="5">
    <source>
        <dbReference type="HAMAP-Rule" id="MF_00093"/>
    </source>
</evidence>
<accession>A0A1F5S685</accession>
<evidence type="ECO:0000256" key="2">
    <source>
        <dbReference type="ARBA" id="ARBA00010835"/>
    </source>
</evidence>
<gene>
    <name evidence="5" type="primary">prfA</name>
    <name evidence="9" type="ORF">A2Y83_01440</name>
</gene>
<dbReference type="InterPro" id="IPR000352">
    <property type="entry name" value="Pep_chain_release_fac_I"/>
</dbReference>
<protein>
    <recommendedName>
        <fullName evidence="5 6">Peptide chain release factor 1</fullName>
        <shortName evidence="5">RF-1</shortName>
    </recommendedName>
</protein>
<comment type="caution">
    <text evidence="9">The sequence shown here is derived from an EMBL/GenBank/DDBJ whole genome shotgun (WGS) entry which is preliminary data.</text>
</comment>
<name>A0A1F5S685_9BACT</name>
<dbReference type="Pfam" id="PF00472">
    <property type="entry name" value="RF-1"/>
    <property type="match status" value="1"/>
</dbReference>
<keyword evidence="3 5" id="KW-0488">Methylation</keyword>
<dbReference type="Gene3D" id="6.10.140.1950">
    <property type="match status" value="1"/>
</dbReference>
<evidence type="ECO:0000256" key="4">
    <source>
        <dbReference type="ARBA" id="ARBA00022917"/>
    </source>
</evidence>
<feature type="domain" description="Peptide chain release factor" evidence="8">
    <location>
        <begin position="62"/>
        <end position="177"/>
    </location>
</feature>
<dbReference type="AlphaFoldDB" id="A0A1F5S685"/>
<evidence type="ECO:0000256" key="3">
    <source>
        <dbReference type="ARBA" id="ARBA00022481"/>
    </source>
</evidence>
<dbReference type="SUPFAM" id="SSF75620">
    <property type="entry name" value="Release factor"/>
    <property type="match status" value="1"/>
</dbReference>
<dbReference type="SMART" id="SM00937">
    <property type="entry name" value="PCRF"/>
    <property type="match status" value="1"/>
</dbReference>
<dbReference type="Gene3D" id="3.30.160.20">
    <property type="match status" value="1"/>
</dbReference>
<dbReference type="HAMAP" id="MF_00093">
    <property type="entry name" value="Rel_fac_1"/>
    <property type="match status" value="1"/>
</dbReference>
<dbReference type="FunFam" id="3.30.70.1660:FF:000002">
    <property type="entry name" value="Peptide chain release factor 1"/>
    <property type="match status" value="1"/>
</dbReference>
<proteinExistence type="inferred from homology"/>
<comment type="subcellular location">
    <subcellularLocation>
        <location evidence="5">Cytoplasm</location>
    </subcellularLocation>
</comment>
<comment type="similarity">
    <text evidence="2 5">Belongs to the prokaryotic/mitochondrial release factor family.</text>
</comment>
<dbReference type="Pfam" id="PF03462">
    <property type="entry name" value="PCRF"/>
    <property type="match status" value="1"/>
</dbReference>
<dbReference type="InterPro" id="IPR005139">
    <property type="entry name" value="PCRF"/>
</dbReference>
<dbReference type="InterPro" id="IPR050057">
    <property type="entry name" value="Prokaryotic/Mito_RF"/>
</dbReference>
<organism evidence="9 10">
    <name type="scientific">Candidatus Falkowbacteria bacterium RBG_13_39_14</name>
    <dbReference type="NCBI Taxonomy" id="1797985"/>
    <lineage>
        <taxon>Bacteria</taxon>
        <taxon>Candidatus Falkowiibacteriota</taxon>
    </lineage>
</organism>
<dbReference type="FunFam" id="3.30.160.20:FF:000004">
    <property type="entry name" value="Peptide chain release factor 1"/>
    <property type="match status" value="1"/>
</dbReference>
<dbReference type="NCBIfam" id="NF001859">
    <property type="entry name" value="PRK00591.1"/>
    <property type="match status" value="1"/>
</dbReference>
<keyword evidence="5" id="KW-0963">Cytoplasm</keyword>